<feature type="binding site" evidence="5">
    <location>
        <position position="160"/>
    </location>
    <ligand>
        <name>pyridoxal 5'-phosphate</name>
        <dbReference type="ChEBI" id="CHEBI:597326"/>
    </ligand>
</feature>
<gene>
    <name evidence="5" type="primary">argD</name>
    <name evidence="6" type="ORF">CRD60_00385</name>
</gene>
<keyword evidence="1 5" id="KW-0032">Aminotransferase</keyword>
<feature type="binding site" evidence="5">
    <location>
        <begin position="120"/>
        <end position="121"/>
    </location>
    <ligand>
        <name>pyridoxal 5'-phosphate</name>
        <dbReference type="ChEBI" id="CHEBI:597326"/>
    </ligand>
</feature>
<keyword evidence="4 5" id="KW-0663">Pyridoxal phosphate</keyword>
<feature type="binding site" evidence="5">
    <location>
        <position position="163"/>
    </location>
    <ligand>
        <name>N(2)-acetyl-L-ornithine</name>
        <dbReference type="ChEBI" id="CHEBI:57805"/>
    </ligand>
</feature>
<dbReference type="FunFam" id="3.40.640.10:FF:000004">
    <property type="entry name" value="Acetylornithine aminotransferase"/>
    <property type="match status" value="1"/>
</dbReference>
<dbReference type="InterPro" id="IPR004636">
    <property type="entry name" value="AcOrn/SuccOrn_fam"/>
</dbReference>
<comment type="subunit">
    <text evidence="5">Homodimer.</text>
</comment>
<keyword evidence="2 5" id="KW-0028">Amino-acid biosynthesis</keyword>
<dbReference type="GO" id="GO:0042802">
    <property type="term" value="F:identical protein binding"/>
    <property type="evidence" value="ECO:0007669"/>
    <property type="project" value="TreeGrafter"/>
</dbReference>
<dbReference type="InterPro" id="IPR050103">
    <property type="entry name" value="Class-III_PLP-dep_AT"/>
</dbReference>
<keyword evidence="5" id="KW-0963">Cytoplasm</keyword>
<comment type="subcellular location">
    <subcellularLocation>
        <location evidence="5">Cytoplasm</location>
    </subcellularLocation>
</comment>
<comment type="caution">
    <text evidence="6">The sequence shown here is derived from an EMBL/GenBank/DDBJ whole genome shotgun (WGS) entry which is preliminary data.</text>
</comment>
<keyword evidence="7" id="KW-1185">Reference proteome</keyword>
<dbReference type="PIRSF" id="PIRSF000521">
    <property type="entry name" value="Transaminase_4ab_Lys_Orn"/>
    <property type="match status" value="1"/>
</dbReference>
<comment type="pathway">
    <text evidence="5">Amino-acid biosynthesis; L-arginine biosynthesis; N(2)-acetyl-L-ornithine from L-glutamate: step 4/4.</text>
</comment>
<dbReference type="InterPro" id="IPR015424">
    <property type="entry name" value="PyrdxlP-dep_Trfase"/>
</dbReference>
<dbReference type="NCBIfam" id="TIGR00707">
    <property type="entry name" value="argD"/>
    <property type="match status" value="1"/>
</dbReference>
<dbReference type="Gene3D" id="3.40.640.10">
    <property type="entry name" value="Type I PLP-dependent aspartate aminotransferase-like (Major domain)"/>
    <property type="match status" value="1"/>
</dbReference>
<dbReference type="GO" id="GO:0006526">
    <property type="term" value="P:L-arginine biosynthetic process"/>
    <property type="evidence" value="ECO:0007669"/>
    <property type="project" value="UniProtKB-UniRule"/>
</dbReference>
<evidence type="ECO:0000256" key="2">
    <source>
        <dbReference type="ARBA" id="ARBA00022605"/>
    </source>
</evidence>
<dbReference type="GO" id="GO:0003992">
    <property type="term" value="F:N2-acetyl-L-ornithine:2-oxoglutarate 5-aminotransferase activity"/>
    <property type="evidence" value="ECO:0007669"/>
    <property type="project" value="UniProtKB-UniRule"/>
</dbReference>
<comment type="cofactor">
    <cofactor evidence="5">
        <name>pyridoxal 5'-phosphate</name>
        <dbReference type="ChEBI" id="CHEBI:597326"/>
    </cofactor>
    <text evidence="5">Binds 1 pyridoxal phosphate per subunit.</text>
</comment>
<evidence type="ECO:0000313" key="6">
    <source>
        <dbReference type="EMBL" id="RBP98371.1"/>
    </source>
</evidence>
<dbReference type="PANTHER" id="PTHR11986">
    <property type="entry name" value="AMINOTRANSFERASE CLASS III"/>
    <property type="match status" value="1"/>
</dbReference>
<evidence type="ECO:0000313" key="7">
    <source>
        <dbReference type="Proteomes" id="UP000252530"/>
    </source>
</evidence>
<accession>A0A366KCI4</accession>
<feature type="binding site" evidence="5">
    <location>
        <position position="312"/>
    </location>
    <ligand>
        <name>N(2)-acetyl-L-ornithine</name>
        <dbReference type="ChEBI" id="CHEBI:57805"/>
    </ligand>
</feature>
<dbReference type="InterPro" id="IPR015422">
    <property type="entry name" value="PyrdxlP-dep_Trfase_small"/>
</dbReference>
<feature type="binding site" evidence="5">
    <location>
        <position position="313"/>
    </location>
    <ligand>
        <name>pyridoxal 5'-phosphate</name>
        <dbReference type="ChEBI" id="CHEBI:597326"/>
    </ligand>
</feature>
<proteinExistence type="inferred from homology"/>
<evidence type="ECO:0000256" key="1">
    <source>
        <dbReference type="ARBA" id="ARBA00022576"/>
    </source>
</evidence>
<reference evidence="6 7" key="1">
    <citation type="submission" date="2017-10" db="EMBL/GenBank/DDBJ databases">
        <title>Bifidobacterium xylocopum sp. nov. and Bifidobacterium aemilianum sp. nov., from the carpenter bee (Xylocopa violacea) digestive tract.</title>
        <authorList>
            <person name="Alberoni D."/>
            <person name="Baffoni L."/>
            <person name="Di Gioia D."/>
            <person name="Gaggia F."/>
            <person name="Biavati B."/>
        </authorList>
    </citation>
    <scope>NUCLEOTIDE SEQUENCE [LARGE SCALE GENOMIC DNA]</scope>
    <source>
        <strain evidence="6 7">XV10</strain>
    </source>
</reference>
<dbReference type="GO" id="GO:0005737">
    <property type="term" value="C:cytoplasm"/>
    <property type="evidence" value="ECO:0007669"/>
    <property type="project" value="UniProtKB-SubCell"/>
</dbReference>
<dbReference type="InterPro" id="IPR005814">
    <property type="entry name" value="Aminotrans_3"/>
</dbReference>
<dbReference type="RefSeq" id="WP_113859349.1">
    <property type="nucleotide sequence ID" value="NZ_PDCG01000001.1"/>
</dbReference>
<feature type="modified residue" description="N6-(pyridoxal phosphate)lysine" evidence="5">
    <location>
        <position position="283"/>
    </location>
</feature>
<dbReference type="SUPFAM" id="SSF53383">
    <property type="entry name" value="PLP-dependent transferases"/>
    <property type="match status" value="1"/>
</dbReference>
<dbReference type="GO" id="GO:0030170">
    <property type="term" value="F:pyridoxal phosphate binding"/>
    <property type="evidence" value="ECO:0007669"/>
    <property type="project" value="InterPro"/>
</dbReference>
<dbReference type="InterPro" id="IPR015421">
    <property type="entry name" value="PyrdxlP-dep_Trfase_major"/>
</dbReference>
<dbReference type="EMBL" id="PDCG01000001">
    <property type="protein sequence ID" value="RBP98371.1"/>
    <property type="molecule type" value="Genomic_DNA"/>
</dbReference>
<dbReference type="EC" id="2.6.1.11" evidence="5"/>
<comment type="miscellaneous">
    <text evidence="5">May also have succinyldiaminopimelate aminotransferase activity, thus carrying out the corresponding step in lysine biosynthesis.</text>
</comment>
<dbReference type="AlphaFoldDB" id="A0A366KCI4"/>
<comment type="similarity">
    <text evidence="5">Belongs to the class-III pyridoxal-phosphate-dependent aminotransferase family. ArgD subfamily.</text>
</comment>
<protein>
    <recommendedName>
        <fullName evidence="5">Acetylornithine aminotransferase</fullName>
        <shortName evidence="5">ACOAT</shortName>
        <ecNumber evidence="5">2.6.1.11</ecNumber>
    </recommendedName>
</protein>
<dbReference type="Proteomes" id="UP000252530">
    <property type="component" value="Unassembled WGS sequence"/>
</dbReference>
<dbReference type="InterPro" id="IPR049704">
    <property type="entry name" value="Aminotrans_3_PPA_site"/>
</dbReference>
<keyword evidence="5" id="KW-0055">Arginine biosynthesis</keyword>
<dbReference type="UniPathway" id="UPA00068">
    <property type="reaction ID" value="UER00109"/>
</dbReference>
<dbReference type="CDD" id="cd00610">
    <property type="entry name" value="OAT_like"/>
    <property type="match status" value="1"/>
</dbReference>
<keyword evidence="3 5" id="KW-0808">Transferase</keyword>
<comment type="catalytic activity">
    <reaction evidence="5">
        <text>N(2)-acetyl-L-ornithine + 2-oxoglutarate = N-acetyl-L-glutamate 5-semialdehyde + L-glutamate</text>
        <dbReference type="Rhea" id="RHEA:18049"/>
        <dbReference type="ChEBI" id="CHEBI:16810"/>
        <dbReference type="ChEBI" id="CHEBI:29123"/>
        <dbReference type="ChEBI" id="CHEBI:29985"/>
        <dbReference type="ChEBI" id="CHEBI:57805"/>
        <dbReference type="EC" id="2.6.1.11"/>
    </reaction>
</comment>
<evidence type="ECO:0000256" key="4">
    <source>
        <dbReference type="ARBA" id="ARBA00022898"/>
    </source>
</evidence>
<sequence length="430" mass="45687">MTEQTATKESLGPQDAQLIDRYQDVHMHVFGKPLRVMDHGQGTRVWDVDGREYMDFLAGIAVNSLGYAHPAWVKAVSQQAARLAHTSNYFASRPQIELADRLIHLSGAPAGSRVYFGNSGAEANEAALKLARLYGRTLPGADADGTEGEPARILALTQGFHGRTMGALSATWKPAIREPFEPLLPAVDFVPAGDPAAMEQAFAAGDRRGPVAAVILELIQGEAGVRPLGADYVRQVRDLCDRHRALLIIDEVQTGIGRTGQWFAFQREDLAGGVRPDIVSFAKGVAGGFPMGGIIAFGQELSDLFTPGSHGSTFAGNPLGAAAALATLDAIEAEGLLANAEERGQQLRQGLEACGNRLFVGSRGRGLLDAVQLAHPCAHAAMEWCLDRGLIVNAVAPDALRFAPPLIVTAQDIEQGLAILADLPTDLPDD</sequence>
<dbReference type="Gene3D" id="3.90.1150.10">
    <property type="entry name" value="Aspartate Aminotransferase, domain 1"/>
    <property type="match status" value="1"/>
</dbReference>
<dbReference type="Pfam" id="PF00202">
    <property type="entry name" value="Aminotran_3"/>
    <property type="match status" value="1"/>
</dbReference>
<evidence type="ECO:0000256" key="3">
    <source>
        <dbReference type="ARBA" id="ARBA00022679"/>
    </source>
</evidence>
<feature type="binding site" evidence="5">
    <location>
        <begin position="250"/>
        <end position="253"/>
    </location>
    <ligand>
        <name>pyridoxal 5'-phosphate</name>
        <dbReference type="ChEBI" id="CHEBI:597326"/>
    </ligand>
</feature>
<dbReference type="HAMAP" id="MF_01107">
    <property type="entry name" value="ArgD_aminotrans_3"/>
    <property type="match status" value="1"/>
</dbReference>
<dbReference type="PANTHER" id="PTHR11986:SF79">
    <property type="entry name" value="ACETYLORNITHINE AMINOTRANSFERASE, MITOCHONDRIAL"/>
    <property type="match status" value="1"/>
</dbReference>
<dbReference type="OrthoDB" id="9801052at2"/>
<organism evidence="6 7">
    <name type="scientific">Bifidobacterium aemilianum</name>
    <dbReference type="NCBI Taxonomy" id="2493120"/>
    <lineage>
        <taxon>Bacteria</taxon>
        <taxon>Bacillati</taxon>
        <taxon>Actinomycetota</taxon>
        <taxon>Actinomycetes</taxon>
        <taxon>Bifidobacteriales</taxon>
        <taxon>Bifidobacteriaceae</taxon>
        <taxon>Bifidobacterium</taxon>
    </lineage>
</organism>
<evidence type="ECO:0000256" key="5">
    <source>
        <dbReference type="HAMAP-Rule" id="MF_01107"/>
    </source>
</evidence>
<dbReference type="NCBIfam" id="NF002874">
    <property type="entry name" value="PRK03244.1"/>
    <property type="match status" value="1"/>
</dbReference>
<dbReference type="PROSITE" id="PS00600">
    <property type="entry name" value="AA_TRANSFER_CLASS_3"/>
    <property type="match status" value="1"/>
</dbReference>
<name>A0A366KCI4_9BIFI</name>